<organism evidence="2 3">
    <name type="scientific">Colletotrichum destructivum</name>
    <dbReference type="NCBI Taxonomy" id="34406"/>
    <lineage>
        <taxon>Eukaryota</taxon>
        <taxon>Fungi</taxon>
        <taxon>Dikarya</taxon>
        <taxon>Ascomycota</taxon>
        <taxon>Pezizomycotina</taxon>
        <taxon>Sordariomycetes</taxon>
        <taxon>Hypocreomycetidae</taxon>
        <taxon>Glomerellales</taxon>
        <taxon>Glomerellaceae</taxon>
        <taxon>Colletotrichum</taxon>
        <taxon>Colletotrichum destructivum species complex</taxon>
    </lineage>
</organism>
<feature type="chain" id="PRO_5043388225" description="Secreted protein" evidence="1">
    <location>
        <begin position="23"/>
        <end position="96"/>
    </location>
</feature>
<dbReference type="AlphaFoldDB" id="A0AAX4I882"/>
<proteinExistence type="predicted"/>
<evidence type="ECO:0000256" key="1">
    <source>
        <dbReference type="SAM" id="SignalP"/>
    </source>
</evidence>
<dbReference type="EMBL" id="CP137307">
    <property type="protein sequence ID" value="WQF79566.1"/>
    <property type="molecule type" value="Genomic_DNA"/>
</dbReference>
<protein>
    <recommendedName>
        <fullName evidence="4">Secreted protein</fullName>
    </recommendedName>
</protein>
<reference evidence="3" key="1">
    <citation type="journal article" date="2023" name="bioRxiv">
        <title>Complete genome of the Medicago anthracnose fungus, Colletotrichum destructivum, reveals a mini-chromosome-like region within a core chromosome.</title>
        <authorList>
            <person name="Lapalu N."/>
            <person name="Simon A."/>
            <person name="Lu A."/>
            <person name="Plaumann P.-L."/>
            <person name="Amselem J."/>
            <person name="Pigne S."/>
            <person name="Auger A."/>
            <person name="Koch C."/>
            <person name="Dallery J.-F."/>
            <person name="O'Connell R.J."/>
        </authorList>
    </citation>
    <scope>NUCLEOTIDE SEQUENCE [LARGE SCALE GENOMIC DNA]</scope>
    <source>
        <strain evidence="3">CBS 520.97</strain>
    </source>
</reference>
<gene>
    <name evidence="2" type="ORF">CDEST_04580</name>
</gene>
<evidence type="ECO:0000313" key="2">
    <source>
        <dbReference type="EMBL" id="WQF79566.1"/>
    </source>
</evidence>
<keyword evidence="3" id="KW-1185">Reference proteome</keyword>
<dbReference type="Proteomes" id="UP001322277">
    <property type="component" value="Chromosome 3"/>
</dbReference>
<keyword evidence="1" id="KW-0732">Signal</keyword>
<feature type="signal peptide" evidence="1">
    <location>
        <begin position="1"/>
        <end position="22"/>
    </location>
</feature>
<accession>A0AAX4I882</accession>
<name>A0AAX4I882_9PEZI</name>
<dbReference type="RefSeq" id="XP_062776790.1">
    <property type="nucleotide sequence ID" value="XM_062920739.1"/>
</dbReference>
<dbReference type="KEGG" id="cdet:87941083"/>
<evidence type="ECO:0000313" key="3">
    <source>
        <dbReference type="Proteomes" id="UP001322277"/>
    </source>
</evidence>
<sequence>MSTYPVLLGLRLTRLALFLCLAEVDRLYRTDANSHTSTAAGPVTCLLRTAKDGGHALSHVVTVGAGVASQRINPPNPAQASVAMAYAAASSHIGSD</sequence>
<evidence type="ECO:0008006" key="4">
    <source>
        <dbReference type="Google" id="ProtNLM"/>
    </source>
</evidence>
<dbReference type="GeneID" id="87941083"/>